<evidence type="ECO:0000313" key="1">
    <source>
        <dbReference type="EMBL" id="KNB04523.1"/>
    </source>
</evidence>
<protein>
    <submittedName>
        <fullName evidence="1">Uncharacterized protein</fullName>
    </submittedName>
</protein>
<gene>
    <name evidence="1" type="ORF">FOXG_19318</name>
</gene>
<proteinExistence type="predicted"/>
<evidence type="ECO:0000313" key="2">
    <source>
        <dbReference type="Proteomes" id="UP000009097"/>
    </source>
</evidence>
<dbReference type="EMBL" id="DS231702">
    <property type="protein sequence ID" value="KNB04523.1"/>
    <property type="molecule type" value="Genomic_DNA"/>
</dbReference>
<organism evidence="1 2">
    <name type="scientific">Fusarium oxysporum f. sp. lycopersici (strain 4287 / CBS 123668 / FGSC 9935 / NRRL 34936)</name>
    <name type="common">Fusarium vascular wilt of tomato</name>
    <dbReference type="NCBI Taxonomy" id="426428"/>
    <lineage>
        <taxon>Eukaryota</taxon>
        <taxon>Fungi</taxon>
        <taxon>Dikarya</taxon>
        <taxon>Ascomycota</taxon>
        <taxon>Pezizomycotina</taxon>
        <taxon>Sordariomycetes</taxon>
        <taxon>Hypocreomycetidae</taxon>
        <taxon>Hypocreales</taxon>
        <taxon>Nectriaceae</taxon>
        <taxon>Fusarium</taxon>
        <taxon>Fusarium oxysporum species complex</taxon>
    </lineage>
</organism>
<dbReference type="KEGG" id="fox:FOXG_19318"/>
<sequence length="100" mass="11580">MIENEEPHLQCRVVLQLLGLLLGTFLEGWAGGQGQHQWSRMFGMADCSRLFDHRLGALPHQWYSRHICLYRIHPLQRDSKLGQAADEKIVAQQLSCQWPE</sequence>
<name>A0A0J9V025_FUSO4</name>
<dbReference type="GeneID" id="28960024"/>
<accession>A0A0J9V025</accession>
<dbReference type="Proteomes" id="UP000009097">
    <property type="component" value="Unassembled WGS sequence"/>
</dbReference>
<reference evidence="1" key="2">
    <citation type="journal article" date="2010" name="Nature">
        <title>Comparative genomics reveals mobile pathogenicity chromosomes in Fusarium.</title>
        <authorList>
            <person name="Ma L.J."/>
            <person name="van der Does H.C."/>
            <person name="Borkovich K.A."/>
            <person name="Coleman J.J."/>
            <person name="Daboussi M.J."/>
            <person name="Di Pietro A."/>
            <person name="Dufresne M."/>
            <person name="Freitag M."/>
            <person name="Grabherr M."/>
            <person name="Henrissat B."/>
            <person name="Houterman P.M."/>
            <person name="Kang S."/>
            <person name="Shim W.B."/>
            <person name="Woloshuk C."/>
            <person name="Xie X."/>
            <person name="Xu J.R."/>
            <person name="Antoniw J."/>
            <person name="Baker S.E."/>
            <person name="Bluhm B.H."/>
            <person name="Breakspear A."/>
            <person name="Brown D.W."/>
            <person name="Butchko R.A."/>
            <person name="Chapman S."/>
            <person name="Coulson R."/>
            <person name="Coutinho P.M."/>
            <person name="Danchin E.G."/>
            <person name="Diener A."/>
            <person name="Gale L.R."/>
            <person name="Gardiner D.M."/>
            <person name="Goff S."/>
            <person name="Hammond-Kosack K.E."/>
            <person name="Hilburn K."/>
            <person name="Hua-Van A."/>
            <person name="Jonkers W."/>
            <person name="Kazan K."/>
            <person name="Kodira C.D."/>
            <person name="Koehrsen M."/>
            <person name="Kumar L."/>
            <person name="Lee Y.H."/>
            <person name="Li L."/>
            <person name="Manners J.M."/>
            <person name="Miranda-Saavedra D."/>
            <person name="Mukherjee M."/>
            <person name="Park G."/>
            <person name="Park J."/>
            <person name="Park S.Y."/>
            <person name="Proctor R.H."/>
            <person name="Regev A."/>
            <person name="Ruiz-Roldan M.C."/>
            <person name="Sain D."/>
            <person name="Sakthikumar S."/>
            <person name="Sykes S."/>
            <person name="Schwartz D.C."/>
            <person name="Turgeon B.G."/>
            <person name="Wapinski I."/>
            <person name="Yoder O."/>
            <person name="Young S."/>
            <person name="Zeng Q."/>
            <person name="Zhou S."/>
            <person name="Galagan J."/>
            <person name="Cuomo C.A."/>
            <person name="Kistler H.C."/>
            <person name="Rep M."/>
        </authorList>
    </citation>
    <scope>NUCLEOTIDE SEQUENCE [LARGE SCALE GENOMIC DNA]</scope>
    <source>
        <strain evidence="1">4287</strain>
    </source>
</reference>
<dbReference type="AlphaFoldDB" id="A0A0J9V025"/>
<dbReference type="RefSeq" id="XP_018242568.1">
    <property type="nucleotide sequence ID" value="XM_018399526.1"/>
</dbReference>
<dbReference type="VEuPathDB" id="FungiDB:FOXG_19318"/>
<reference evidence="1" key="1">
    <citation type="submission" date="2007-04" db="EMBL/GenBank/DDBJ databases">
        <authorList>
            <consortium name="The Broad Institute Genome Sequencing Platform"/>
            <person name="Birren B."/>
            <person name="Lander E."/>
            <person name="Galagan J."/>
            <person name="Nusbaum C."/>
            <person name="Devon K."/>
            <person name="Ma L.-J."/>
            <person name="Jaffe D."/>
            <person name="Butler J."/>
            <person name="Alvarez P."/>
            <person name="Gnerre S."/>
            <person name="Grabherr M."/>
            <person name="Kleber M."/>
            <person name="Mauceli E."/>
            <person name="Brockman W."/>
            <person name="MacCallum I.A."/>
            <person name="Young S."/>
            <person name="LaButti K."/>
            <person name="DeCaprio D."/>
            <person name="Crawford M."/>
            <person name="Koehrsen M."/>
            <person name="Engels R."/>
            <person name="Montgomery P."/>
            <person name="Pearson M."/>
            <person name="Howarth C."/>
            <person name="Larson L."/>
            <person name="White J."/>
            <person name="O'Leary S."/>
            <person name="Kodira C."/>
            <person name="Zeng Q."/>
            <person name="Yandava C."/>
            <person name="Alvarado L."/>
            <person name="Kistler C."/>
            <person name="Shim W.-B."/>
            <person name="Kang S."/>
            <person name="Woloshuk C."/>
        </authorList>
    </citation>
    <scope>NUCLEOTIDE SEQUENCE</scope>
    <source>
        <strain evidence="1">4287</strain>
    </source>
</reference>